<dbReference type="EMBL" id="JAWQEG010006567">
    <property type="protein sequence ID" value="KAK3854465.1"/>
    <property type="molecule type" value="Genomic_DNA"/>
</dbReference>
<accession>A0AAE1BPQ3</accession>
<keyword evidence="2" id="KW-1185">Reference proteome</keyword>
<name>A0AAE1BPQ3_PETCI</name>
<sequence length="152" mass="16718">MSVASSYPDPVNYLSQVRGQEVMPVTSSCPDPMNYLSQVRGQEVMPVTLINPTRPYLSQVRGQEVMPVAFSYPDPMNYLSQVRGQEVMPVASSCPDPLDIVPCVCSGVDPDLDLDCSLVGDEEQLGAVFEAYFPVPAFRRLTITDNDNIQVL</sequence>
<dbReference type="Proteomes" id="UP001286313">
    <property type="component" value="Unassembled WGS sequence"/>
</dbReference>
<protein>
    <submittedName>
        <fullName evidence="1">Uncharacterized protein</fullName>
    </submittedName>
</protein>
<comment type="caution">
    <text evidence="1">The sequence shown here is derived from an EMBL/GenBank/DDBJ whole genome shotgun (WGS) entry which is preliminary data.</text>
</comment>
<dbReference type="AlphaFoldDB" id="A0AAE1BPQ3"/>
<evidence type="ECO:0000313" key="2">
    <source>
        <dbReference type="Proteomes" id="UP001286313"/>
    </source>
</evidence>
<reference evidence="1" key="1">
    <citation type="submission" date="2023-10" db="EMBL/GenBank/DDBJ databases">
        <title>Genome assemblies of two species of porcelain crab, Petrolisthes cinctipes and Petrolisthes manimaculis (Anomura: Porcellanidae).</title>
        <authorList>
            <person name="Angst P."/>
        </authorList>
    </citation>
    <scope>NUCLEOTIDE SEQUENCE</scope>
    <source>
        <strain evidence="1">PB745_01</strain>
        <tissue evidence="1">Gill</tissue>
    </source>
</reference>
<proteinExistence type="predicted"/>
<gene>
    <name evidence="1" type="ORF">Pcinc_039059</name>
</gene>
<organism evidence="1 2">
    <name type="scientific">Petrolisthes cinctipes</name>
    <name type="common">Flat porcelain crab</name>
    <dbReference type="NCBI Taxonomy" id="88211"/>
    <lineage>
        <taxon>Eukaryota</taxon>
        <taxon>Metazoa</taxon>
        <taxon>Ecdysozoa</taxon>
        <taxon>Arthropoda</taxon>
        <taxon>Crustacea</taxon>
        <taxon>Multicrustacea</taxon>
        <taxon>Malacostraca</taxon>
        <taxon>Eumalacostraca</taxon>
        <taxon>Eucarida</taxon>
        <taxon>Decapoda</taxon>
        <taxon>Pleocyemata</taxon>
        <taxon>Anomura</taxon>
        <taxon>Galatheoidea</taxon>
        <taxon>Porcellanidae</taxon>
        <taxon>Petrolisthes</taxon>
    </lineage>
</organism>
<evidence type="ECO:0000313" key="1">
    <source>
        <dbReference type="EMBL" id="KAK3854465.1"/>
    </source>
</evidence>